<proteinExistence type="predicted"/>
<gene>
    <name evidence="1" type="ORF">LPB072_08810</name>
    <name evidence="2" type="ORF">LPB72_18305</name>
</gene>
<keyword evidence="3" id="KW-1185">Reference proteome</keyword>
<evidence type="ECO:0000313" key="1">
    <source>
        <dbReference type="EMBL" id="AOW12929.1"/>
    </source>
</evidence>
<dbReference type="STRING" id="1763535.LPB072_08810"/>
<reference evidence="2 3" key="1">
    <citation type="submission" date="2016-02" db="EMBL/GenBank/DDBJ databases">
        <title>Draft genome sequence of Hydrogenophaga sp. LPB0072.</title>
        <authorList>
            <person name="Shin S.-K."/>
            <person name="Yi H."/>
        </authorList>
    </citation>
    <scope>NUCLEOTIDE SEQUENCE [LARGE SCALE GENOMIC DNA]</scope>
    <source>
        <strain evidence="2 3">LPB0072</strain>
    </source>
</reference>
<evidence type="ECO:0000313" key="3">
    <source>
        <dbReference type="Proteomes" id="UP000185657"/>
    </source>
</evidence>
<evidence type="ECO:0000313" key="2">
    <source>
        <dbReference type="EMBL" id="OAD40114.1"/>
    </source>
</evidence>
<reference evidence="1 4" key="2">
    <citation type="submission" date="2016-10" db="EMBL/GenBank/DDBJ databases">
        <title>Hydorgenophaga sp. LPB0072 isolated from gastropod.</title>
        <authorList>
            <person name="Kim E."/>
            <person name="Yi H."/>
        </authorList>
    </citation>
    <scope>NUCLEOTIDE SEQUENCE [LARGE SCALE GENOMIC DNA]</scope>
    <source>
        <strain evidence="1 4">LPB0072</strain>
    </source>
</reference>
<dbReference type="EMBL" id="LVWD01000034">
    <property type="protein sequence ID" value="OAD40114.1"/>
    <property type="molecule type" value="Genomic_DNA"/>
</dbReference>
<dbReference type="Proteomes" id="UP000185657">
    <property type="component" value="Unassembled WGS sequence"/>
</dbReference>
<dbReference type="AlphaFoldDB" id="A0A162ST82"/>
<dbReference type="KEGG" id="hyl:LPB072_08810"/>
<evidence type="ECO:0000313" key="4">
    <source>
        <dbReference type="Proteomes" id="UP000185680"/>
    </source>
</evidence>
<protein>
    <recommendedName>
        <fullName evidence="5">Type 4 fimbrial biogenesis protein PilX N-terminal domain-containing protein</fullName>
    </recommendedName>
</protein>
<accession>A0A162ST82</accession>
<sequence>MLVIVSFAGLIAARNSATYEQFSNNLRTNQFARQTAEAALHYCERVAISTVDTVGPQFPLVTPKIFTTAVASDDPTVVQTAEWNTKSRWAATEPNLITVTLNNSSGVQASAQTKNNPSCIVQQMAGDRFLITSRGLSNDAVVAADGSLSSGSEVWLQSVLTPGIPTVTAAHGVEQPL</sequence>
<dbReference type="Proteomes" id="UP000185680">
    <property type="component" value="Chromosome"/>
</dbReference>
<evidence type="ECO:0008006" key="5">
    <source>
        <dbReference type="Google" id="ProtNLM"/>
    </source>
</evidence>
<dbReference type="EMBL" id="CP017476">
    <property type="protein sequence ID" value="AOW12929.1"/>
    <property type="molecule type" value="Genomic_DNA"/>
</dbReference>
<organism evidence="1 4">
    <name type="scientific">Hydrogenophaga crassostreae</name>
    <dbReference type="NCBI Taxonomy" id="1763535"/>
    <lineage>
        <taxon>Bacteria</taxon>
        <taxon>Pseudomonadati</taxon>
        <taxon>Pseudomonadota</taxon>
        <taxon>Betaproteobacteria</taxon>
        <taxon>Burkholderiales</taxon>
        <taxon>Comamonadaceae</taxon>
        <taxon>Hydrogenophaga</taxon>
    </lineage>
</organism>
<name>A0A162ST82_9BURK</name>